<proteinExistence type="predicted"/>
<dbReference type="EMBL" id="WJXW01000008">
    <property type="protein sequence ID" value="KAF9733874.1"/>
    <property type="molecule type" value="Genomic_DNA"/>
</dbReference>
<name>A0A9P6GEE3_9PLEO</name>
<feature type="region of interest" description="Disordered" evidence="1">
    <location>
        <begin position="107"/>
        <end position="148"/>
    </location>
</feature>
<dbReference type="AlphaFoldDB" id="A0A9P6GEE3"/>
<keyword evidence="3" id="KW-1185">Reference proteome</keyword>
<organism evidence="2 3">
    <name type="scientific">Paraphaeosphaeria minitans</name>
    <dbReference type="NCBI Taxonomy" id="565426"/>
    <lineage>
        <taxon>Eukaryota</taxon>
        <taxon>Fungi</taxon>
        <taxon>Dikarya</taxon>
        <taxon>Ascomycota</taxon>
        <taxon>Pezizomycotina</taxon>
        <taxon>Dothideomycetes</taxon>
        <taxon>Pleosporomycetidae</taxon>
        <taxon>Pleosporales</taxon>
        <taxon>Massarineae</taxon>
        <taxon>Didymosphaeriaceae</taxon>
        <taxon>Paraphaeosphaeria</taxon>
    </lineage>
</organism>
<comment type="caution">
    <text evidence="2">The sequence shown here is derived from an EMBL/GenBank/DDBJ whole genome shotgun (WGS) entry which is preliminary data.</text>
</comment>
<dbReference type="OrthoDB" id="3599883at2759"/>
<protein>
    <submittedName>
        <fullName evidence="2">Uncharacterized protein</fullName>
    </submittedName>
</protein>
<sequence length="148" mass="16376">MATHKCQQSNSKRPLPAYARPIKSASLSKRFNTYGASKKAVPLHKEEIEDDDLCCSFGVTHARLKRSASCRKKDGDKQFVLPLDPLLTPFSQSSNFSCVFYSREIVPPRSPTQPRSNRASCGFPELSSNDDAASGDKKTSQNSDASRY</sequence>
<evidence type="ECO:0000313" key="3">
    <source>
        <dbReference type="Proteomes" id="UP000756921"/>
    </source>
</evidence>
<accession>A0A9P6GEE3</accession>
<reference evidence="2" key="1">
    <citation type="journal article" date="2020" name="Mol. Plant Microbe Interact.">
        <title>Genome Sequence of the Biocontrol Agent Coniothyrium minitans strain Conio (IMI 134523).</title>
        <authorList>
            <person name="Patel D."/>
            <person name="Shittu T.A."/>
            <person name="Baroncelli R."/>
            <person name="Muthumeenakshi S."/>
            <person name="Osborne T.H."/>
            <person name="Janganan T.K."/>
            <person name="Sreenivasaprasad S."/>
        </authorList>
    </citation>
    <scope>NUCLEOTIDE SEQUENCE</scope>
    <source>
        <strain evidence="2">Conio</strain>
    </source>
</reference>
<gene>
    <name evidence="2" type="ORF">PMIN01_08217</name>
</gene>
<evidence type="ECO:0000256" key="1">
    <source>
        <dbReference type="SAM" id="MobiDB-lite"/>
    </source>
</evidence>
<dbReference type="Proteomes" id="UP000756921">
    <property type="component" value="Unassembled WGS sequence"/>
</dbReference>
<evidence type="ECO:0000313" key="2">
    <source>
        <dbReference type="EMBL" id="KAF9733874.1"/>
    </source>
</evidence>